<evidence type="ECO:0000256" key="1">
    <source>
        <dbReference type="SAM" id="Coils"/>
    </source>
</evidence>
<keyword evidence="1" id="KW-0175">Coiled coil</keyword>
<dbReference type="Proteomes" id="UP001595817">
    <property type="component" value="Unassembled WGS sequence"/>
</dbReference>
<dbReference type="EMBL" id="JBHSEC010000022">
    <property type="protein sequence ID" value="MFC4411902.1"/>
    <property type="molecule type" value="Genomic_DNA"/>
</dbReference>
<dbReference type="RefSeq" id="WP_378157355.1">
    <property type="nucleotide sequence ID" value="NZ_JBHSEC010000022.1"/>
</dbReference>
<dbReference type="PANTHER" id="PTHR33745:SF1">
    <property type="entry name" value="RSBT ANTAGONIST PROTEIN RSBS"/>
    <property type="match status" value="1"/>
</dbReference>
<proteinExistence type="predicted"/>
<accession>A0ABV8X7M7</accession>
<dbReference type="Pfam" id="PF01740">
    <property type="entry name" value="STAS"/>
    <property type="match status" value="1"/>
</dbReference>
<dbReference type="SUPFAM" id="SSF52091">
    <property type="entry name" value="SpoIIaa-like"/>
    <property type="match status" value="1"/>
</dbReference>
<dbReference type="CDD" id="cd07041">
    <property type="entry name" value="STAS_RsbR_RsbS_like"/>
    <property type="match status" value="1"/>
</dbReference>
<protein>
    <submittedName>
        <fullName evidence="3">STAS domain-containing protein</fullName>
    </submittedName>
</protein>
<keyword evidence="4" id="KW-1185">Reference proteome</keyword>
<sequence>MDNIQEELQKKVQELSQQVENLEALVKELSTPIIPSVIPETILVPLVGELSPERFQTINHRLLEYVYNKRIQTAIIDFSAITVKEISNFEVLAESVGNLNASMDLMGVKLVLVGFTPHFAQELVRSGLSIIDELNTFSSFKTALEYFMKQQGMAFTKVKN</sequence>
<feature type="domain" description="STAS" evidence="2">
    <location>
        <begin position="39"/>
        <end position="147"/>
    </location>
</feature>
<dbReference type="Gene3D" id="3.30.750.24">
    <property type="entry name" value="STAS domain"/>
    <property type="match status" value="1"/>
</dbReference>
<dbReference type="InterPro" id="IPR002645">
    <property type="entry name" value="STAS_dom"/>
</dbReference>
<organism evidence="3 4">
    <name type="scientific">Chungangia koreensis</name>
    <dbReference type="NCBI Taxonomy" id="752657"/>
    <lineage>
        <taxon>Bacteria</taxon>
        <taxon>Bacillati</taxon>
        <taxon>Bacillota</taxon>
        <taxon>Bacilli</taxon>
        <taxon>Lactobacillales</taxon>
        <taxon>Chungangia</taxon>
    </lineage>
</organism>
<gene>
    <name evidence="3" type="ORF">ACFOZY_16040</name>
</gene>
<name>A0ABV8X7M7_9LACT</name>
<evidence type="ECO:0000313" key="3">
    <source>
        <dbReference type="EMBL" id="MFC4411902.1"/>
    </source>
</evidence>
<dbReference type="InterPro" id="IPR036513">
    <property type="entry name" value="STAS_dom_sf"/>
</dbReference>
<evidence type="ECO:0000313" key="4">
    <source>
        <dbReference type="Proteomes" id="UP001595817"/>
    </source>
</evidence>
<comment type="caution">
    <text evidence="3">The sequence shown here is derived from an EMBL/GenBank/DDBJ whole genome shotgun (WGS) entry which is preliminary data.</text>
</comment>
<dbReference type="PANTHER" id="PTHR33745">
    <property type="entry name" value="RSBT ANTAGONIST PROTEIN RSBS-RELATED"/>
    <property type="match status" value="1"/>
</dbReference>
<reference evidence="4" key="1">
    <citation type="journal article" date="2019" name="Int. J. Syst. Evol. Microbiol.">
        <title>The Global Catalogue of Microorganisms (GCM) 10K type strain sequencing project: providing services to taxonomists for standard genome sequencing and annotation.</title>
        <authorList>
            <consortium name="The Broad Institute Genomics Platform"/>
            <consortium name="The Broad Institute Genome Sequencing Center for Infectious Disease"/>
            <person name="Wu L."/>
            <person name="Ma J."/>
        </authorList>
    </citation>
    <scope>NUCLEOTIDE SEQUENCE [LARGE SCALE GENOMIC DNA]</scope>
    <source>
        <strain evidence="4">CCUG 59778</strain>
    </source>
</reference>
<feature type="coiled-coil region" evidence="1">
    <location>
        <begin position="1"/>
        <end position="32"/>
    </location>
</feature>
<dbReference type="InterPro" id="IPR051932">
    <property type="entry name" value="Bact_StressResp_Reg"/>
</dbReference>
<dbReference type="PROSITE" id="PS50801">
    <property type="entry name" value="STAS"/>
    <property type="match status" value="1"/>
</dbReference>
<evidence type="ECO:0000259" key="2">
    <source>
        <dbReference type="PROSITE" id="PS50801"/>
    </source>
</evidence>